<accession>A0A4Y2A378</accession>
<dbReference type="Proteomes" id="UP000499080">
    <property type="component" value="Unassembled WGS sequence"/>
</dbReference>
<dbReference type="EMBL" id="BGPR01000004">
    <property type="protein sequence ID" value="GBL73997.1"/>
    <property type="molecule type" value="Genomic_DNA"/>
</dbReference>
<keyword evidence="2" id="KW-1185">Reference proteome</keyword>
<dbReference type="AlphaFoldDB" id="A0A4Y2A378"/>
<comment type="caution">
    <text evidence="1">The sequence shown here is derived from an EMBL/GenBank/DDBJ whole genome shotgun (WGS) entry which is preliminary data.</text>
</comment>
<proteinExistence type="predicted"/>
<organism evidence="1 2">
    <name type="scientific">Araneus ventricosus</name>
    <name type="common">Orbweaver spider</name>
    <name type="synonym">Epeira ventricosa</name>
    <dbReference type="NCBI Taxonomy" id="182803"/>
    <lineage>
        <taxon>Eukaryota</taxon>
        <taxon>Metazoa</taxon>
        <taxon>Ecdysozoa</taxon>
        <taxon>Arthropoda</taxon>
        <taxon>Chelicerata</taxon>
        <taxon>Arachnida</taxon>
        <taxon>Araneae</taxon>
        <taxon>Araneomorphae</taxon>
        <taxon>Entelegynae</taxon>
        <taxon>Araneoidea</taxon>
        <taxon>Araneidae</taxon>
        <taxon>Araneus</taxon>
    </lineage>
</organism>
<gene>
    <name evidence="1" type="ORF">AVEN_230917_1</name>
</gene>
<evidence type="ECO:0000313" key="1">
    <source>
        <dbReference type="EMBL" id="GBL73997.1"/>
    </source>
</evidence>
<protein>
    <submittedName>
        <fullName evidence="1">Uncharacterized protein</fullName>
    </submittedName>
</protein>
<sequence length="135" mass="14746">MGKARREDRRGIVQETAVDKVELSSERDKLSSLRASEVNKPPSCKVGSVGASSNALKSALVLLPHAFFASTNLFPSVGLFRKESSSGRRGALTCSFSRTEAKFLRPTLRLETENGVEKKGNCTKEFNDQSREIPG</sequence>
<name>A0A4Y2A378_ARAVE</name>
<reference evidence="1 2" key="1">
    <citation type="journal article" date="2019" name="Sci. Rep.">
        <title>Orb-weaving spider Araneus ventricosus genome elucidates the spidroin gene catalogue.</title>
        <authorList>
            <person name="Kono N."/>
            <person name="Nakamura H."/>
            <person name="Ohtoshi R."/>
            <person name="Moran D.A.P."/>
            <person name="Shinohara A."/>
            <person name="Yoshida Y."/>
            <person name="Fujiwara M."/>
            <person name="Mori M."/>
            <person name="Tomita M."/>
            <person name="Arakawa K."/>
        </authorList>
    </citation>
    <scope>NUCLEOTIDE SEQUENCE [LARGE SCALE GENOMIC DNA]</scope>
</reference>
<evidence type="ECO:0000313" key="2">
    <source>
        <dbReference type="Proteomes" id="UP000499080"/>
    </source>
</evidence>